<evidence type="ECO:0000313" key="5">
    <source>
        <dbReference type="EMBL" id="MCQ0971582.1"/>
    </source>
</evidence>
<evidence type="ECO:0000259" key="4">
    <source>
        <dbReference type="PROSITE" id="PS51724"/>
    </source>
</evidence>
<dbReference type="RefSeq" id="WP_255330588.1">
    <property type="nucleotide sequence ID" value="NZ_JAKZEU010000005.1"/>
</dbReference>
<feature type="transmembrane region" description="Helical" evidence="3">
    <location>
        <begin position="65"/>
        <end position="83"/>
    </location>
</feature>
<feature type="coiled-coil region" evidence="1">
    <location>
        <begin position="179"/>
        <end position="206"/>
    </location>
</feature>
<keyword evidence="6" id="KW-1185">Reference proteome</keyword>
<comment type="caution">
    <text evidence="5">The sequence shown here is derived from an EMBL/GenBank/DDBJ whole genome shotgun (WGS) entry which is preliminary data.</text>
</comment>
<feature type="region of interest" description="Disordered" evidence="2">
    <location>
        <begin position="249"/>
        <end position="323"/>
    </location>
</feature>
<evidence type="ECO:0000256" key="2">
    <source>
        <dbReference type="SAM" id="MobiDB-lite"/>
    </source>
</evidence>
<keyword evidence="3" id="KW-0472">Membrane</keyword>
<proteinExistence type="predicted"/>
<dbReference type="InterPro" id="IPR036680">
    <property type="entry name" value="SPOR-like_sf"/>
</dbReference>
<dbReference type="PROSITE" id="PS51724">
    <property type="entry name" value="SPOR"/>
    <property type="match status" value="1"/>
</dbReference>
<evidence type="ECO:0000313" key="6">
    <source>
        <dbReference type="Proteomes" id="UP001203945"/>
    </source>
</evidence>
<organism evidence="5 6">
    <name type="scientific">Paracoccus albicereus</name>
    <dbReference type="NCBI Taxonomy" id="2922394"/>
    <lineage>
        <taxon>Bacteria</taxon>
        <taxon>Pseudomonadati</taxon>
        <taxon>Pseudomonadota</taxon>
        <taxon>Alphaproteobacteria</taxon>
        <taxon>Rhodobacterales</taxon>
        <taxon>Paracoccaceae</taxon>
        <taxon>Paracoccus</taxon>
    </lineage>
</organism>
<keyword evidence="3" id="KW-1133">Transmembrane helix</keyword>
<dbReference type="InterPro" id="IPR007730">
    <property type="entry name" value="SPOR-like_dom"/>
</dbReference>
<dbReference type="SUPFAM" id="SSF110997">
    <property type="entry name" value="Sporulation related repeat"/>
    <property type="match status" value="1"/>
</dbReference>
<evidence type="ECO:0000256" key="3">
    <source>
        <dbReference type="SAM" id="Phobius"/>
    </source>
</evidence>
<gene>
    <name evidence="5" type="ORF">MLD63_14255</name>
</gene>
<accession>A0ABT1MTG1</accession>
<dbReference type="Pfam" id="PF05036">
    <property type="entry name" value="SPOR"/>
    <property type="match status" value="1"/>
</dbReference>
<dbReference type="EMBL" id="JAKZEU010000005">
    <property type="protein sequence ID" value="MCQ0971582.1"/>
    <property type="molecule type" value="Genomic_DNA"/>
</dbReference>
<feature type="domain" description="SPOR" evidence="4">
    <location>
        <begin position="315"/>
        <end position="399"/>
    </location>
</feature>
<name>A0ABT1MTG1_9RHOB</name>
<feature type="compositionally biased region" description="Low complexity" evidence="2">
    <location>
        <begin position="272"/>
        <end position="303"/>
    </location>
</feature>
<keyword evidence="1" id="KW-0175">Coiled coil</keyword>
<reference evidence="5 6" key="1">
    <citation type="submission" date="2022-03" db="EMBL/GenBank/DDBJ databases">
        <authorList>
            <person name="He Y."/>
        </authorList>
    </citation>
    <scope>NUCLEOTIDE SEQUENCE [LARGE SCALE GENOMIC DNA]</scope>
    <source>
        <strain evidence="5 6">TK19116</strain>
    </source>
</reference>
<keyword evidence="3" id="KW-0812">Transmembrane</keyword>
<dbReference type="Gene3D" id="3.30.70.1070">
    <property type="entry name" value="Sporulation related repeat"/>
    <property type="match status" value="1"/>
</dbReference>
<sequence length="399" mass="41101">MAVMDFRDGGFGFTRSRQRARRNEDFEQFGWDEQDAEDAPRDHRRFAANPSVEDLPSRLGRLTHYLGAVLSVGLMVGLLGWGWQLVMRDVSGVPVIAALQGEARTSPEEPGGELTGHTGLAVNDVAEGVARTPADEVAIAPETTGLDDSDVAMGALGATAREPLVDSETPLNFEGAPEIAMTNAQLAAAEEARAAAEAAALAVEAAQVSDAPAAEGAVTSAVTDENGQIAEPDAINEALAQAQRPIAAPEADTVATGSVQVSARPAPRPRRAAVAAPVQTVSATPAPAAASRPASRDQAVAPAAPAPAPAPVQTASASGGPQVQIGAFDSDAIAASEWGRVSGKHGSLFSGKGQVIQKHESNGRTFWRLRVAGFGSRDEARQFCKALIDAGTDCIPAGQ</sequence>
<protein>
    <submittedName>
        <fullName evidence="5">SPOR domain-containing protein</fullName>
    </submittedName>
</protein>
<dbReference type="Proteomes" id="UP001203945">
    <property type="component" value="Unassembled WGS sequence"/>
</dbReference>
<evidence type="ECO:0000256" key="1">
    <source>
        <dbReference type="SAM" id="Coils"/>
    </source>
</evidence>